<organism evidence="1 2">
    <name type="scientific">Bacteroides graminisolvens DSM 19988 = JCM 15093</name>
    <dbReference type="NCBI Taxonomy" id="1121097"/>
    <lineage>
        <taxon>Bacteria</taxon>
        <taxon>Pseudomonadati</taxon>
        <taxon>Bacteroidota</taxon>
        <taxon>Bacteroidia</taxon>
        <taxon>Bacteroidales</taxon>
        <taxon>Bacteroidaceae</taxon>
        <taxon>Bacteroides</taxon>
    </lineage>
</organism>
<dbReference type="STRING" id="1121097.GCA_000428125_01990"/>
<dbReference type="EMBL" id="BAJS01000008">
    <property type="protein sequence ID" value="GAK36556.1"/>
    <property type="molecule type" value="Genomic_DNA"/>
</dbReference>
<proteinExistence type="predicted"/>
<keyword evidence="2" id="KW-1185">Reference proteome</keyword>
<gene>
    <name evidence="1" type="ORF">JCM15093_1727</name>
</gene>
<dbReference type="eggNOG" id="ENOG5033UWD">
    <property type="taxonomic scope" value="Bacteria"/>
</dbReference>
<accession>A0A069D2T8</accession>
<name>A0A069D2T8_9BACE</name>
<sequence>MRYKLPTDKLINRLVPYYLSGRRYILLLQSWVWPLRVLNDWFMGFAREKHIEARMTSQVMYFEWFLNYKFSRYFADSTDRIIITESTPLGVDIYRENAVNSRPFTVWKENEHVATANPLEEPREFYQIAEERAINKVSFIVNVPTITISTKEFVYMLSFGVNTYKVAGKTYLIKIEGEEIKPTNNIHL</sequence>
<dbReference type="RefSeq" id="WP_024996431.1">
    <property type="nucleotide sequence ID" value="NZ_ATZI01000007.1"/>
</dbReference>
<evidence type="ECO:0000313" key="1">
    <source>
        <dbReference type="EMBL" id="GAK36556.1"/>
    </source>
</evidence>
<comment type="caution">
    <text evidence="1">The sequence shown here is derived from an EMBL/GenBank/DDBJ whole genome shotgun (WGS) entry which is preliminary data.</text>
</comment>
<evidence type="ECO:0000313" key="2">
    <source>
        <dbReference type="Proteomes" id="UP000027601"/>
    </source>
</evidence>
<dbReference type="OrthoDB" id="1007139at2"/>
<reference evidence="1 2" key="1">
    <citation type="journal article" date="2015" name="Microbes Environ.">
        <title>Distribution and evolution of nitrogen fixation genes in the phylum bacteroidetes.</title>
        <authorList>
            <person name="Inoue J."/>
            <person name="Oshima K."/>
            <person name="Suda W."/>
            <person name="Sakamoto M."/>
            <person name="Iino T."/>
            <person name="Noda S."/>
            <person name="Hongoh Y."/>
            <person name="Hattori M."/>
            <person name="Ohkuma M."/>
        </authorList>
    </citation>
    <scope>NUCLEOTIDE SEQUENCE [LARGE SCALE GENOMIC DNA]</scope>
    <source>
        <strain evidence="1 2">JCM 15093</strain>
    </source>
</reference>
<protein>
    <submittedName>
        <fullName evidence="1">Uncharacterized protein</fullName>
    </submittedName>
</protein>
<dbReference type="Proteomes" id="UP000027601">
    <property type="component" value="Unassembled WGS sequence"/>
</dbReference>
<dbReference type="AlphaFoldDB" id="A0A069D2T8"/>